<feature type="transmembrane region" description="Helical" evidence="1">
    <location>
        <begin position="12"/>
        <end position="30"/>
    </location>
</feature>
<keyword evidence="1" id="KW-0812">Transmembrane</keyword>
<sequence>MSDKTIETINFINNHVLVFGLFLLLLELLMPGFVVYYINMNVFFVVSGVLKLIYWIYQY</sequence>
<protein>
    <submittedName>
        <fullName evidence="2">Uncharacterized protein</fullName>
    </submittedName>
</protein>
<keyword evidence="1" id="KW-1133">Transmembrane helix</keyword>
<keyword evidence="1" id="KW-0472">Membrane</keyword>
<evidence type="ECO:0000256" key="1">
    <source>
        <dbReference type="SAM" id="Phobius"/>
    </source>
</evidence>
<evidence type="ECO:0000313" key="3">
    <source>
        <dbReference type="Proteomes" id="UP000229901"/>
    </source>
</evidence>
<evidence type="ECO:0000313" key="2">
    <source>
        <dbReference type="EMBL" id="PIR94061.1"/>
    </source>
</evidence>
<accession>A0A2H0V4S4</accession>
<organism evidence="2 3">
    <name type="scientific">Candidatus Falkowbacteria bacterium CG10_big_fil_rev_8_21_14_0_10_39_11</name>
    <dbReference type="NCBI Taxonomy" id="1974565"/>
    <lineage>
        <taxon>Bacteria</taxon>
        <taxon>Candidatus Falkowiibacteriota</taxon>
    </lineage>
</organism>
<feature type="transmembrane region" description="Helical" evidence="1">
    <location>
        <begin position="36"/>
        <end position="57"/>
    </location>
</feature>
<proteinExistence type="predicted"/>
<name>A0A2H0V4S4_9BACT</name>
<dbReference type="Proteomes" id="UP000229901">
    <property type="component" value="Unassembled WGS sequence"/>
</dbReference>
<dbReference type="AlphaFoldDB" id="A0A2H0V4S4"/>
<comment type="caution">
    <text evidence="2">The sequence shown here is derived from an EMBL/GenBank/DDBJ whole genome shotgun (WGS) entry which is preliminary data.</text>
</comment>
<gene>
    <name evidence="2" type="ORF">COT97_03385</name>
</gene>
<dbReference type="EMBL" id="PFAP01000021">
    <property type="protein sequence ID" value="PIR94061.1"/>
    <property type="molecule type" value="Genomic_DNA"/>
</dbReference>
<reference evidence="3" key="1">
    <citation type="submission" date="2017-09" db="EMBL/GenBank/DDBJ databases">
        <title>Depth-based differentiation of microbial function through sediment-hosted aquifers and enrichment of novel symbionts in the deep terrestrial subsurface.</title>
        <authorList>
            <person name="Probst A.J."/>
            <person name="Ladd B."/>
            <person name="Jarett J.K."/>
            <person name="Geller-Mcgrath D.E."/>
            <person name="Sieber C.M.K."/>
            <person name="Emerson J.B."/>
            <person name="Anantharaman K."/>
            <person name="Thomas B.C."/>
            <person name="Malmstrom R."/>
            <person name="Stieglmeier M."/>
            <person name="Klingl A."/>
            <person name="Woyke T."/>
            <person name="Ryan C.M."/>
            <person name="Banfield J.F."/>
        </authorList>
    </citation>
    <scope>NUCLEOTIDE SEQUENCE [LARGE SCALE GENOMIC DNA]</scope>
</reference>